<evidence type="ECO:0000259" key="5">
    <source>
        <dbReference type="Pfam" id="PF00725"/>
    </source>
</evidence>
<dbReference type="Pfam" id="PF00725">
    <property type="entry name" value="3HCDH"/>
    <property type="match status" value="1"/>
</dbReference>
<dbReference type="STRING" id="266117.Rxyl_2336"/>
<evidence type="ECO:0000256" key="3">
    <source>
        <dbReference type="ARBA" id="ARBA00023002"/>
    </source>
</evidence>
<dbReference type="PROSITE" id="PS00067">
    <property type="entry name" value="3HCDH"/>
    <property type="match status" value="1"/>
</dbReference>
<name>Q1ATL4_RUBXD</name>
<comment type="similarity">
    <text evidence="2">Belongs to the 3-hydroxyacyl-CoA dehydrogenase family.</text>
</comment>
<reference evidence="7 8" key="1">
    <citation type="submission" date="2006-06" db="EMBL/GenBank/DDBJ databases">
        <title>Complete sequence of Rubrobacter xylanophilus DSM 9941.</title>
        <authorList>
            <consortium name="US DOE Joint Genome Institute"/>
            <person name="Copeland A."/>
            <person name="Lucas S."/>
            <person name="Lapidus A."/>
            <person name="Barry K."/>
            <person name="Detter J.C."/>
            <person name="Glavina del Rio T."/>
            <person name="Hammon N."/>
            <person name="Israni S."/>
            <person name="Dalin E."/>
            <person name="Tice H."/>
            <person name="Pitluck S."/>
            <person name="Munk A.C."/>
            <person name="Brettin T."/>
            <person name="Bruce D."/>
            <person name="Han C."/>
            <person name="Tapia R."/>
            <person name="Gilna P."/>
            <person name="Schmutz J."/>
            <person name="Larimer F."/>
            <person name="Land M."/>
            <person name="Hauser L."/>
            <person name="Kyrpides N."/>
            <person name="Lykidis A."/>
            <person name="da Costa M.S."/>
            <person name="Rainey F.A."/>
            <person name="Empadinhas N."/>
            <person name="Jolivet E."/>
            <person name="Battista J.R."/>
            <person name="Richardson P."/>
        </authorList>
    </citation>
    <scope>NUCLEOTIDE SEQUENCE [LARGE SCALE GENOMIC DNA]</scope>
    <source>
        <strain evidence="8">DSM 9941 / NBRC 16129 / PRD-1</strain>
    </source>
</reference>
<dbReference type="InterPro" id="IPR006176">
    <property type="entry name" value="3-OHacyl-CoA_DH_NAD-bd"/>
</dbReference>
<dbReference type="SUPFAM" id="SSF48179">
    <property type="entry name" value="6-phosphogluconate dehydrogenase C-terminal domain-like"/>
    <property type="match status" value="1"/>
</dbReference>
<dbReference type="PANTHER" id="PTHR48075:SF5">
    <property type="entry name" value="3-HYDROXYBUTYRYL-COA DEHYDROGENASE"/>
    <property type="match status" value="1"/>
</dbReference>
<feature type="domain" description="3-hydroxyacyl-CoA dehydrogenase NAD binding" evidence="6">
    <location>
        <begin position="5"/>
        <end position="183"/>
    </location>
</feature>
<accession>Q1ATL4</accession>
<dbReference type="InterPro" id="IPR036291">
    <property type="entry name" value="NAD(P)-bd_dom_sf"/>
</dbReference>
<dbReference type="PhylomeDB" id="Q1ATL4"/>
<dbReference type="InterPro" id="IPR008927">
    <property type="entry name" value="6-PGluconate_DH-like_C_sf"/>
</dbReference>
<dbReference type="Gene3D" id="1.10.1040.10">
    <property type="entry name" value="N-(1-d-carboxylethyl)-l-norvaline Dehydrogenase, domain 2"/>
    <property type="match status" value="1"/>
</dbReference>
<keyword evidence="3 7" id="KW-0560">Oxidoreductase</keyword>
<organism evidence="7 8">
    <name type="scientific">Rubrobacter xylanophilus (strain DSM 9941 / JCM 11954 / NBRC 16129 / PRD-1)</name>
    <dbReference type="NCBI Taxonomy" id="266117"/>
    <lineage>
        <taxon>Bacteria</taxon>
        <taxon>Bacillati</taxon>
        <taxon>Actinomycetota</taxon>
        <taxon>Rubrobacteria</taxon>
        <taxon>Rubrobacterales</taxon>
        <taxon>Rubrobacteraceae</taxon>
        <taxon>Rubrobacter</taxon>
    </lineage>
</organism>
<dbReference type="AlphaFoldDB" id="Q1ATL4"/>
<dbReference type="EMBL" id="CP000386">
    <property type="protein sequence ID" value="ABG05264.1"/>
    <property type="molecule type" value="Genomic_DNA"/>
</dbReference>
<dbReference type="InterPro" id="IPR006108">
    <property type="entry name" value="3HC_DH_C"/>
</dbReference>
<gene>
    <name evidence="7" type="ordered locus">Rxyl_2336</name>
</gene>
<feature type="site" description="Important for catalytic activity" evidence="4">
    <location>
        <position position="139"/>
    </location>
</feature>
<dbReference type="GO" id="GO:0070403">
    <property type="term" value="F:NAD+ binding"/>
    <property type="evidence" value="ECO:0007669"/>
    <property type="project" value="InterPro"/>
</dbReference>
<dbReference type="InterPro" id="IPR013328">
    <property type="entry name" value="6PGD_dom2"/>
</dbReference>
<evidence type="ECO:0000313" key="8">
    <source>
        <dbReference type="Proteomes" id="UP000006637"/>
    </source>
</evidence>
<dbReference type="FunFam" id="3.40.50.720:FF:000009">
    <property type="entry name" value="Fatty oxidation complex, alpha subunit"/>
    <property type="match status" value="1"/>
</dbReference>
<evidence type="ECO:0000313" key="7">
    <source>
        <dbReference type="EMBL" id="ABG05264.1"/>
    </source>
</evidence>
<dbReference type="PIRSF" id="PIRSF000105">
    <property type="entry name" value="HCDH"/>
    <property type="match status" value="1"/>
</dbReference>
<dbReference type="Pfam" id="PF02737">
    <property type="entry name" value="3HCDH_N"/>
    <property type="match status" value="1"/>
</dbReference>
<evidence type="ECO:0000256" key="1">
    <source>
        <dbReference type="ARBA" id="ARBA00005086"/>
    </source>
</evidence>
<dbReference type="GO" id="GO:0003857">
    <property type="term" value="F:(3S)-3-hydroxyacyl-CoA dehydrogenase (NAD+) activity"/>
    <property type="evidence" value="ECO:0007669"/>
    <property type="project" value="UniProtKB-EC"/>
</dbReference>
<dbReference type="Proteomes" id="UP000006637">
    <property type="component" value="Chromosome"/>
</dbReference>
<dbReference type="GO" id="GO:0006631">
    <property type="term" value="P:fatty acid metabolic process"/>
    <property type="evidence" value="ECO:0007669"/>
    <property type="project" value="InterPro"/>
</dbReference>
<dbReference type="SUPFAM" id="SSF51735">
    <property type="entry name" value="NAD(P)-binding Rossmann-fold domains"/>
    <property type="match status" value="1"/>
</dbReference>
<dbReference type="eggNOG" id="COG1250">
    <property type="taxonomic scope" value="Bacteria"/>
</dbReference>
<dbReference type="Gene3D" id="3.40.50.720">
    <property type="entry name" value="NAD(P)-binding Rossmann-like Domain"/>
    <property type="match status" value="1"/>
</dbReference>
<dbReference type="InterPro" id="IPR006180">
    <property type="entry name" value="3-OHacyl-CoA_DH_CS"/>
</dbReference>
<evidence type="ECO:0000259" key="6">
    <source>
        <dbReference type="Pfam" id="PF02737"/>
    </source>
</evidence>
<dbReference type="KEGG" id="rxy:Rxyl_2336"/>
<feature type="domain" description="3-hydroxyacyl-CoA dehydrogenase C-terminal" evidence="5">
    <location>
        <begin position="186"/>
        <end position="281"/>
    </location>
</feature>
<proteinExistence type="inferred from homology"/>
<dbReference type="HOGENOM" id="CLU_009834_2_0_11"/>
<dbReference type="RefSeq" id="WP_011565278.1">
    <property type="nucleotide sequence ID" value="NC_008148.1"/>
</dbReference>
<protein>
    <submittedName>
        <fullName evidence="7">3-hydroxyacyl-CoA dehydrogenase</fullName>
        <ecNumber evidence="7">1.1.1.35</ecNumber>
    </submittedName>
</protein>
<comment type="pathway">
    <text evidence="1">Lipid metabolism; butanoate metabolism.</text>
</comment>
<sequence length="287" mass="30715">MPGAVGVLGTGTMGAGIVQVAARAGYRVVACDASEEALGKARRYVRSGLESFARRGALSEEEAEAALGRVRWTTAMEELAGSEAVIEAIVERVGPKKEAFAALDALLPPDALLLTNTSSISITELASATGRPERVCGAHFFTPPPLREAVEVVRGEQTSDETVERVRRLLSSFGKLPVVVRKDVPGFAANRLLMPVLLEAARLVEEGVASREEVDLLATRGLGFPLGPFQLADLIGLDVALDVISYVHEELGDPFYTPPRLLKNRVRSGRLGRKTGEGFYRHDGGGR</sequence>
<evidence type="ECO:0000256" key="4">
    <source>
        <dbReference type="PIRSR" id="PIRSR000105-1"/>
    </source>
</evidence>
<dbReference type="PANTHER" id="PTHR48075">
    <property type="entry name" value="3-HYDROXYACYL-COA DEHYDROGENASE FAMILY PROTEIN"/>
    <property type="match status" value="1"/>
</dbReference>
<evidence type="ECO:0000256" key="2">
    <source>
        <dbReference type="ARBA" id="ARBA00009463"/>
    </source>
</evidence>
<keyword evidence="8" id="KW-1185">Reference proteome</keyword>
<dbReference type="InterPro" id="IPR022694">
    <property type="entry name" value="3-OHacyl-CoA_DH"/>
</dbReference>
<dbReference type="EC" id="1.1.1.35" evidence="7"/>